<evidence type="ECO:0000256" key="1">
    <source>
        <dbReference type="ARBA" id="ARBA00022679"/>
    </source>
</evidence>
<evidence type="ECO:0000259" key="3">
    <source>
        <dbReference type="PROSITE" id="PS51186"/>
    </source>
</evidence>
<dbReference type="InterPro" id="IPR016181">
    <property type="entry name" value="Acyl_CoA_acyltransferase"/>
</dbReference>
<organism evidence="4 5">
    <name type="scientific">Algibacter aquimarinus</name>
    <dbReference type="NCBI Taxonomy" id="1136748"/>
    <lineage>
        <taxon>Bacteria</taxon>
        <taxon>Pseudomonadati</taxon>
        <taxon>Bacteroidota</taxon>
        <taxon>Flavobacteriia</taxon>
        <taxon>Flavobacteriales</taxon>
        <taxon>Flavobacteriaceae</taxon>
        <taxon>Algibacter</taxon>
    </lineage>
</organism>
<feature type="domain" description="N-acetyltransferase" evidence="3">
    <location>
        <begin position="3"/>
        <end position="150"/>
    </location>
</feature>
<keyword evidence="2" id="KW-0012">Acyltransferase</keyword>
<dbReference type="InterPro" id="IPR000182">
    <property type="entry name" value="GNAT_dom"/>
</dbReference>
<evidence type="ECO:0000313" key="4">
    <source>
        <dbReference type="EMBL" id="GAA4976662.1"/>
    </source>
</evidence>
<dbReference type="CDD" id="cd04301">
    <property type="entry name" value="NAT_SF"/>
    <property type="match status" value="1"/>
</dbReference>
<dbReference type="Pfam" id="PF00583">
    <property type="entry name" value="Acetyltransf_1"/>
    <property type="match status" value="1"/>
</dbReference>
<dbReference type="Proteomes" id="UP001501692">
    <property type="component" value="Unassembled WGS sequence"/>
</dbReference>
<reference evidence="5" key="1">
    <citation type="journal article" date="2019" name="Int. J. Syst. Evol. Microbiol.">
        <title>The Global Catalogue of Microorganisms (GCM) 10K type strain sequencing project: providing services to taxonomists for standard genome sequencing and annotation.</title>
        <authorList>
            <consortium name="The Broad Institute Genomics Platform"/>
            <consortium name="The Broad Institute Genome Sequencing Center for Infectious Disease"/>
            <person name="Wu L."/>
            <person name="Ma J."/>
        </authorList>
    </citation>
    <scope>NUCLEOTIDE SEQUENCE [LARGE SCALE GENOMIC DNA]</scope>
    <source>
        <strain evidence="5">JCM 18287</strain>
    </source>
</reference>
<sequence length="150" mass="17237">MISVIRTSSENIDFENLVNQLNSYLKIIDGDDHAFYNQYNNIDVLKNVIIVYVNEKASGCGAFKVFDKNTVEIKRMYTCPESREKGVASKALNALENWARELGYRNIILETGKRQVEAVNFYKKMNYTLIANFGPYKGVENSLCFKKELI</sequence>
<protein>
    <recommendedName>
        <fullName evidence="3">N-acetyltransferase domain-containing protein</fullName>
    </recommendedName>
</protein>
<dbReference type="RefSeq" id="WP_345170241.1">
    <property type="nucleotide sequence ID" value="NZ_BAABJK010000011.1"/>
</dbReference>
<dbReference type="Gene3D" id="3.40.630.30">
    <property type="match status" value="1"/>
</dbReference>
<dbReference type="PROSITE" id="PS51186">
    <property type="entry name" value="GNAT"/>
    <property type="match status" value="1"/>
</dbReference>
<keyword evidence="5" id="KW-1185">Reference proteome</keyword>
<gene>
    <name evidence="4" type="ORF">GCM10023315_29370</name>
</gene>
<dbReference type="EMBL" id="BAABJK010000011">
    <property type="protein sequence ID" value="GAA4976662.1"/>
    <property type="molecule type" value="Genomic_DNA"/>
</dbReference>
<accession>A0ABP9HR26</accession>
<comment type="caution">
    <text evidence="4">The sequence shown here is derived from an EMBL/GenBank/DDBJ whole genome shotgun (WGS) entry which is preliminary data.</text>
</comment>
<dbReference type="PANTHER" id="PTHR43877">
    <property type="entry name" value="AMINOALKYLPHOSPHONATE N-ACETYLTRANSFERASE-RELATED-RELATED"/>
    <property type="match status" value="1"/>
</dbReference>
<dbReference type="InterPro" id="IPR050832">
    <property type="entry name" value="Bact_Acetyltransf"/>
</dbReference>
<dbReference type="SUPFAM" id="SSF55729">
    <property type="entry name" value="Acyl-CoA N-acyltransferases (Nat)"/>
    <property type="match status" value="1"/>
</dbReference>
<name>A0ABP9HR26_9FLAO</name>
<proteinExistence type="predicted"/>
<keyword evidence="1" id="KW-0808">Transferase</keyword>
<evidence type="ECO:0000256" key="2">
    <source>
        <dbReference type="ARBA" id="ARBA00023315"/>
    </source>
</evidence>
<evidence type="ECO:0000313" key="5">
    <source>
        <dbReference type="Proteomes" id="UP001501692"/>
    </source>
</evidence>
<dbReference type="PANTHER" id="PTHR43877:SF2">
    <property type="entry name" value="AMINOALKYLPHOSPHONATE N-ACETYLTRANSFERASE-RELATED"/>
    <property type="match status" value="1"/>
</dbReference>